<dbReference type="GO" id="GO:0004672">
    <property type="term" value="F:protein kinase activity"/>
    <property type="evidence" value="ECO:0007669"/>
    <property type="project" value="InterPro"/>
</dbReference>
<feature type="region of interest" description="Disordered" evidence="2">
    <location>
        <begin position="585"/>
        <end position="653"/>
    </location>
</feature>
<evidence type="ECO:0000313" key="4">
    <source>
        <dbReference type="EMBL" id="KAF2098520.1"/>
    </source>
</evidence>
<feature type="binding site" evidence="1">
    <location>
        <position position="300"/>
    </location>
    <ligand>
        <name>ATP</name>
        <dbReference type="ChEBI" id="CHEBI:30616"/>
    </ligand>
</feature>
<comment type="caution">
    <text evidence="4">The sequence shown here is derived from an EMBL/GenBank/DDBJ whole genome shotgun (WGS) entry which is preliminary data.</text>
</comment>
<feature type="compositionally biased region" description="Basic residues" evidence="2">
    <location>
        <begin position="619"/>
        <end position="636"/>
    </location>
</feature>
<accession>A0A9P4IFU5</accession>
<dbReference type="AlphaFoldDB" id="A0A9P4IFU5"/>
<protein>
    <recommendedName>
        <fullName evidence="3">Protein kinase domain-containing protein</fullName>
    </recommendedName>
</protein>
<evidence type="ECO:0000256" key="1">
    <source>
        <dbReference type="PROSITE-ProRule" id="PRU10141"/>
    </source>
</evidence>
<feature type="region of interest" description="Disordered" evidence="2">
    <location>
        <begin position="116"/>
        <end position="144"/>
    </location>
</feature>
<keyword evidence="5" id="KW-1185">Reference proteome</keyword>
<keyword evidence="1" id="KW-0547">Nucleotide-binding</keyword>
<organism evidence="4 5">
    <name type="scientific">Rhizodiscina lignyota</name>
    <dbReference type="NCBI Taxonomy" id="1504668"/>
    <lineage>
        <taxon>Eukaryota</taxon>
        <taxon>Fungi</taxon>
        <taxon>Dikarya</taxon>
        <taxon>Ascomycota</taxon>
        <taxon>Pezizomycotina</taxon>
        <taxon>Dothideomycetes</taxon>
        <taxon>Pleosporomycetidae</taxon>
        <taxon>Aulographales</taxon>
        <taxon>Rhizodiscinaceae</taxon>
        <taxon>Rhizodiscina</taxon>
    </lineage>
</organism>
<evidence type="ECO:0000259" key="3">
    <source>
        <dbReference type="PROSITE" id="PS50011"/>
    </source>
</evidence>
<dbReference type="EMBL" id="ML978126">
    <property type="protein sequence ID" value="KAF2098520.1"/>
    <property type="molecule type" value="Genomic_DNA"/>
</dbReference>
<feature type="region of interest" description="Disordered" evidence="2">
    <location>
        <begin position="174"/>
        <end position="220"/>
    </location>
</feature>
<dbReference type="SUPFAM" id="SSF56112">
    <property type="entry name" value="Protein kinase-like (PK-like)"/>
    <property type="match status" value="1"/>
</dbReference>
<feature type="compositionally biased region" description="Basic and acidic residues" evidence="2">
    <location>
        <begin position="637"/>
        <end position="647"/>
    </location>
</feature>
<evidence type="ECO:0000256" key="2">
    <source>
        <dbReference type="SAM" id="MobiDB-lite"/>
    </source>
</evidence>
<dbReference type="PROSITE" id="PS00107">
    <property type="entry name" value="PROTEIN_KINASE_ATP"/>
    <property type="match status" value="1"/>
</dbReference>
<evidence type="ECO:0000313" key="5">
    <source>
        <dbReference type="Proteomes" id="UP000799772"/>
    </source>
</evidence>
<reference evidence="4" key="1">
    <citation type="journal article" date="2020" name="Stud. Mycol.">
        <title>101 Dothideomycetes genomes: a test case for predicting lifestyles and emergence of pathogens.</title>
        <authorList>
            <person name="Haridas S."/>
            <person name="Albert R."/>
            <person name="Binder M."/>
            <person name="Bloem J."/>
            <person name="Labutti K."/>
            <person name="Salamov A."/>
            <person name="Andreopoulos B."/>
            <person name="Baker S."/>
            <person name="Barry K."/>
            <person name="Bills G."/>
            <person name="Bluhm B."/>
            <person name="Cannon C."/>
            <person name="Castanera R."/>
            <person name="Culley D."/>
            <person name="Daum C."/>
            <person name="Ezra D."/>
            <person name="Gonzalez J."/>
            <person name="Henrissat B."/>
            <person name="Kuo A."/>
            <person name="Liang C."/>
            <person name="Lipzen A."/>
            <person name="Lutzoni F."/>
            <person name="Magnuson J."/>
            <person name="Mondo S."/>
            <person name="Nolan M."/>
            <person name="Ohm R."/>
            <person name="Pangilinan J."/>
            <person name="Park H.-J."/>
            <person name="Ramirez L."/>
            <person name="Alfaro M."/>
            <person name="Sun H."/>
            <person name="Tritt A."/>
            <person name="Yoshinaga Y."/>
            <person name="Zwiers L.-H."/>
            <person name="Turgeon B."/>
            <person name="Goodwin S."/>
            <person name="Spatafora J."/>
            <person name="Crous P."/>
            <person name="Grigoriev I."/>
        </authorList>
    </citation>
    <scope>NUCLEOTIDE SEQUENCE</scope>
    <source>
        <strain evidence="4">CBS 133067</strain>
    </source>
</reference>
<gene>
    <name evidence="4" type="ORF">NA57DRAFT_56183</name>
</gene>
<dbReference type="InterPro" id="IPR011009">
    <property type="entry name" value="Kinase-like_dom_sf"/>
</dbReference>
<dbReference type="InterPro" id="IPR017441">
    <property type="entry name" value="Protein_kinase_ATP_BS"/>
</dbReference>
<dbReference type="Proteomes" id="UP000799772">
    <property type="component" value="Unassembled WGS sequence"/>
</dbReference>
<feature type="compositionally biased region" description="Polar residues" evidence="2">
    <location>
        <begin position="135"/>
        <end position="144"/>
    </location>
</feature>
<dbReference type="PROSITE" id="PS50011">
    <property type="entry name" value="PROTEIN_KINASE_DOM"/>
    <property type="match status" value="1"/>
</dbReference>
<sequence>MSPLPSPIQRRYDDEYCQWSYRRYPHAIPTMSLLPLLKEKVTLTSHFLTFLRTKNGYNNSPRHQDNDIVSLGKQNMLLWRYAQLLCAYISIFVHCEGFHLARGAYKMEDWRHLKAPPQHTPLHHRRPGKIVKSPSAAQKVSSQASTAGSGALSTHFISFADPFTHPHFLAPHNFSNQMDQNASSSSSFQTTPPDMFGPSRARRADSFQATPPESDGSSDAIEFKEVIPGDYVSLPSYEYYNPSTPVPFPPPETKVDSFDLHWVVHQRLGAGANGEVFLCQRSRTSPHWLESDAGLFYAVKRSTNGWSSGPNSLFQEFINHKFLLLERGSNCPELKCVLMNGHDSAPENVRPTWISFPWVKGPSLDRLILKRLSLDTPKPLPGAFIFQIMEDLLEFLMWLHKPGQNGRPSGAHCDLHIGNINVDITKAVPRGRYPSVLVLDFGMSEFSDPTIRGQDDKVWERQQEDLEMFGDIVHCAAHCCLRYERDPAFHTMAIGCHHPRRCEGKCALVVDDKSEDLFSPTSEIWHFLMSTTVNRSRYLGTDAERVQKLYALLMPWIEKQKALTFDQKECDEFVDYLHSISAQEPIPRTDVNPRPAKHVSKCKEPKTNKSGKAPYKSKIPLRPRQGVKKAKKTPPKRRSDSELDQLERLFNQK</sequence>
<feature type="domain" description="Protein kinase" evidence="3">
    <location>
        <begin position="262"/>
        <end position="601"/>
    </location>
</feature>
<feature type="compositionally biased region" description="Polar residues" evidence="2">
    <location>
        <begin position="207"/>
        <end position="217"/>
    </location>
</feature>
<dbReference type="Gene3D" id="1.10.510.10">
    <property type="entry name" value="Transferase(Phosphotransferase) domain 1"/>
    <property type="match status" value="1"/>
</dbReference>
<dbReference type="InterPro" id="IPR000719">
    <property type="entry name" value="Prot_kinase_dom"/>
</dbReference>
<dbReference type="GO" id="GO:0005524">
    <property type="term" value="F:ATP binding"/>
    <property type="evidence" value="ECO:0007669"/>
    <property type="project" value="UniProtKB-UniRule"/>
</dbReference>
<name>A0A9P4IFU5_9PEZI</name>
<proteinExistence type="predicted"/>
<feature type="compositionally biased region" description="Polar residues" evidence="2">
    <location>
        <begin position="174"/>
        <end position="192"/>
    </location>
</feature>
<keyword evidence="1" id="KW-0067">ATP-binding</keyword>